<sequence length="49" mass="5582">MSFSTFYYYELIRKETGKLLSLTPPTNSVKHRKCKVPYIISGVGPILTC</sequence>
<organism evidence="1">
    <name type="scientific">Arundo donax</name>
    <name type="common">Giant reed</name>
    <name type="synonym">Donax arundinaceus</name>
    <dbReference type="NCBI Taxonomy" id="35708"/>
    <lineage>
        <taxon>Eukaryota</taxon>
        <taxon>Viridiplantae</taxon>
        <taxon>Streptophyta</taxon>
        <taxon>Embryophyta</taxon>
        <taxon>Tracheophyta</taxon>
        <taxon>Spermatophyta</taxon>
        <taxon>Magnoliopsida</taxon>
        <taxon>Liliopsida</taxon>
        <taxon>Poales</taxon>
        <taxon>Poaceae</taxon>
        <taxon>PACMAD clade</taxon>
        <taxon>Arundinoideae</taxon>
        <taxon>Arundineae</taxon>
        <taxon>Arundo</taxon>
    </lineage>
</organism>
<accession>A0A0A9AFR2</accession>
<reference evidence="1" key="1">
    <citation type="submission" date="2014-09" db="EMBL/GenBank/DDBJ databases">
        <authorList>
            <person name="Magalhaes I.L.F."/>
            <person name="Oliveira U."/>
            <person name="Santos F.R."/>
            <person name="Vidigal T.H.D.A."/>
            <person name="Brescovit A.D."/>
            <person name="Santos A.J."/>
        </authorList>
    </citation>
    <scope>NUCLEOTIDE SEQUENCE</scope>
    <source>
        <tissue evidence="1">Shoot tissue taken approximately 20 cm above the soil surface</tissue>
    </source>
</reference>
<dbReference type="AlphaFoldDB" id="A0A0A9AFR2"/>
<name>A0A0A9AFR2_ARUDO</name>
<protein>
    <submittedName>
        <fullName evidence="1">Uncharacterized protein</fullName>
    </submittedName>
</protein>
<evidence type="ECO:0000313" key="1">
    <source>
        <dbReference type="EMBL" id="JAD45937.1"/>
    </source>
</evidence>
<proteinExistence type="predicted"/>
<dbReference type="EMBL" id="GBRH01251958">
    <property type="protein sequence ID" value="JAD45937.1"/>
    <property type="molecule type" value="Transcribed_RNA"/>
</dbReference>
<reference evidence="1" key="2">
    <citation type="journal article" date="2015" name="Data Brief">
        <title>Shoot transcriptome of the giant reed, Arundo donax.</title>
        <authorList>
            <person name="Barrero R.A."/>
            <person name="Guerrero F.D."/>
            <person name="Moolhuijzen P."/>
            <person name="Goolsby J.A."/>
            <person name="Tidwell J."/>
            <person name="Bellgard S.E."/>
            <person name="Bellgard M.I."/>
        </authorList>
    </citation>
    <scope>NUCLEOTIDE SEQUENCE</scope>
    <source>
        <tissue evidence="1">Shoot tissue taken approximately 20 cm above the soil surface</tissue>
    </source>
</reference>